<feature type="compositionally biased region" description="Low complexity" evidence="1">
    <location>
        <begin position="23"/>
        <end position="37"/>
    </location>
</feature>
<evidence type="ECO:0000313" key="4">
    <source>
        <dbReference type="Proteomes" id="UP000724874"/>
    </source>
</evidence>
<protein>
    <recommendedName>
        <fullName evidence="2">NADAR domain-containing protein</fullName>
    </recommendedName>
</protein>
<dbReference type="InterPro" id="IPR037238">
    <property type="entry name" value="YbiA-like_sf"/>
</dbReference>
<feature type="compositionally biased region" description="Low complexity" evidence="1">
    <location>
        <begin position="224"/>
        <end position="234"/>
    </location>
</feature>
<dbReference type="NCBIfam" id="TIGR02464">
    <property type="entry name" value="ribofla_fusion"/>
    <property type="match status" value="1"/>
</dbReference>
<comment type="caution">
    <text evidence="3">The sequence shown here is derived from an EMBL/GenBank/DDBJ whole genome shotgun (WGS) entry which is preliminary data.</text>
</comment>
<feature type="compositionally biased region" description="Polar residues" evidence="1">
    <location>
        <begin position="243"/>
        <end position="276"/>
    </location>
</feature>
<proteinExistence type="predicted"/>
<feature type="region of interest" description="Disordered" evidence="1">
    <location>
        <begin position="1"/>
        <end position="126"/>
    </location>
</feature>
<feature type="compositionally biased region" description="Polar residues" evidence="1">
    <location>
        <begin position="210"/>
        <end position="220"/>
    </location>
</feature>
<sequence>MQTRRVHSESRRKASEGAPVIPPASAAPNRAPSHRAPTPFIPPLGRDEDTESDEEDEEDRPRDPPAAIGRNASRHSRVRYPTPPPIDANIESVLQPMEPASSSAFGPTGPRPMTPLENPLPPPPRDLYEMTPYKSLLTLPQTTALLTATYGAHHLSDTGAQLGLQPTVKRKKSGKGLFRAFSKRDKQKEPEQPRVQFIPIFVPPKDQQSKDPQLSATQPDDLTRSMSRQSRRPPSNFPAGPSSMPQQNTNPFPTASTGPPTGVSFNPGPSTSSSATPRPQMPPVPPFPSSPPAIRFDQESLPFSAFLNHSPHRIIYRNAVYPSALHLYEAMKFIDYKPEIAEVIRNVPTTLDVYPVSVKFQNLQRPDWSKIYLSKMEEVLTLKVNQHPDLRKLLLDTVDARIIYTDPNDTYWGSGMQGQGNNELGKVLVRVRDRLRTENL</sequence>
<dbReference type="Gene3D" id="1.10.357.40">
    <property type="entry name" value="YbiA-like"/>
    <property type="match status" value="1"/>
</dbReference>
<evidence type="ECO:0000259" key="2">
    <source>
        <dbReference type="Pfam" id="PF08719"/>
    </source>
</evidence>
<name>A0A9P5P0D0_GYMJU</name>
<feature type="compositionally biased region" description="Pro residues" evidence="1">
    <location>
        <begin position="279"/>
        <end position="291"/>
    </location>
</feature>
<dbReference type="EMBL" id="JADNYJ010000001">
    <property type="protein sequence ID" value="KAF8914390.1"/>
    <property type="molecule type" value="Genomic_DNA"/>
</dbReference>
<organism evidence="3 4">
    <name type="scientific">Gymnopilus junonius</name>
    <name type="common">Spectacular rustgill mushroom</name>
    <name type="synonym">Gymnopilus spectabilis subsp. junonius</name>
    <dbReference type="NCBI Taxonomy" id="109634"/>
    <lineage>
        <taxon>Eukaryota</taxon>
        <taxon>Fungi</taxon>
        <taxon>Dikarya</taxon>
        <taxon>Basidiomycota</taxon>
        <taxon>Agaricomycotina</taxon>
        <taxon>Agaricomycetes</taxon>
        <taxon>Agaricomycetidae</taxon>
        <taxon>Agaricales</taxon>
        <taxon>Agaricineae</taxon>
        <taxon>Hymenogastraceae</taxon>
        <taxon>Gymnopilus</taxon>
    </lineage>
</organism>
<dbReference type="CDD" id="cd15457">
    <property type="entry name" value="NADAR"/>
    <property type="match status" value="1"/>
</dbReference>
<gene>
    <name evidence="3" type="ORF">CPB84DRAFT_1759139</name>
</gene>
<dbReference type="InterPro" id="IPR012816">
    <property type="entry name" value="NADAR"/>
</dbReference>
<feature type="domain" description="NADAR" evidence="2">
    <location>
        <begin position="302"/>
        <end position="436"/>
    </location>
</feature>
<evidence type="ECO:0000313" key="3">
    <source>
        <dbReference type="EMBL" id="KAF8914390.1"/>
    </source>
</evidence>
<dbReference type="AlphaFoldDB" id="A0A9P5P0D0"/>
<dbReference type="Pfam" id="PF08719">
    <property type="entry name" value="NADAR"/>
    <property type="match status" value="1"/>
</dbReference>
<dbReference type="OrthoDB" id="206452at2759"/>
<feature type="compositionally biased region" description="Acidic residues" evidence="1">
    <location>
        <begin position="48"/>
        <end position="58"/>
    </location>
</feature>
<feature type="compositionally biased region" description="Pro residues" evidence="1">
    <location>
        <begin position="109"/>
        <end position="125"/>
    </location>
</feature>
<feature type="region of interest" description="Disordered" evidence="1">
    <location>
        <begin position="201"/>
        <end position="293"/>
    </location>
</feature>
<keyword evidence="4" id="KW-1185">Reference proteome</keyword>
<reference evidence="3" key="1">
    <citation type="submission" date="2020-11" db="EMBL/GenBank/DDBJ databases">
        <authorList>
            <consortium name="DOE Joint Genome Institute"/>
            <person name="Ahrendt S."/>
            <person name="Riley R."/>
            <person name="Andreopoulos W."/>
            <person name="LaButti K."/>
            <person name="Pangilinan J."/>
            <person name="Ruiz-duenas F.J."/>
            <person name="Barrasa J.M."/>
            <person name="Sanchez-Garcia M."/>
            <person name="Camarero S."/>
            <person name="Miyauchi S."/>
            <person name="Serrano A."/>
            <person name="Linde D."/>
            <person name="Babiker R."/>
            <person name="Drula E."/>
            <person name="Ayuso-Fernandez I."/>
            <person name="Pacheco R."/>
            <person name="Padilla G."/>
            <person name="Ferreira P."/>
            <person name="Barriuso J."/>
            <person name="Kellner H."/>
            <person name="Castanera R."/>
            <person name="Alfaro M."/>
            <person name="Ramirez L."/>
            <person name="Pisabarro A.G."/>
            <person name="Kuo A."/>
            <person name="Tritt A."/>
            <person name="Lipzen A."/>
            <person name="He G."/>
            <person name="Yan M."/>
            <person name="Ng V."/>
            <person name="Cullen D."/>
            <person name="Martin F."/>
            <person name="Rosso M.-N."/>
            <person name="Henrissat B."/>
            <person name="Hibbett D."/>
            <person name="Martinez A.T."/>
            <person name="Grigoriev I.V."/>
        </authorList>
    </citation>
    <scope>NUCLEOTIDE SEQUENCE</scope>
    <source>
        <strain evidence="3">AH 44721</strain>
    </source>
</reference>
<dbReference type="Proteomes" id="UP000724874">
    <property type="component" value="Unassembled WGS sequence"/>
</dbReference>
<accession>A0A9P5P0D0</accession>
<feature type="compositionally biased region" description="Basic and acidic residues" evidence="1">
    <location>
        <begin position="1"/>
        <end position="15"/>
    </location>
</feature>
<dbReference type="SUPFAM" id="SSF143990">
    <property type="entry name" value="YbiA-like"/>
    <property type="match status" value="1"/>
</dbReference>
<evidence type="ECO:0000256" key="1">
    <source>
        <dbReference type="SAM" id="MobiDB-lite"/>
    </source>
</evidence>